<feature type="compositionally biased region" description="Polar residues" evidence="1">
    <location>
        <begin position="397"/>
        <end position="409"/>
    </location>
</feature>
<feature type="region of interest" description="Disordered" evidence="1">
    <location>
        <begin position="1"/>
        <end position="55"/>
    </location>
</feature>
<comment type="caution">
    <text evidence="2">The sequence shown here is derived from an EMBL/GenBank/DDBJ whole genome shotgun (WGS) entry which is preliminary data.</text>
</comment>
<keyword evidence="3" id="KW-1185">Reference proteome</keyword>
<feature type="compositionally biased region" description="Low complexity" evidence="1">
    <location>
        <begin position="307"/>
        <end position="323"/>
    </location>
</feature>
<gene>
    <name evidence="2" type="ORF">LSCM1_05955</name>
</gene>
<feature type="region of interest" description="Disordered" evidence="1">
    <location>
        <begin position="262"/>
        <end position="335"/>
    </location>
</feature>
<feature type="compositionally biased region" description="Basic residues" evidence="1">
    <location>
        <begin position="691"/>
        <end position="702"/>
    </location>
</feature>
<feature type="region of interest" description="Disordered" evidence="1">
    <location>
        <begin position="1234"/>
        <end position="1331"/>
    </location>
</feature>
<feature type="region of interest" description="Disordered" evidence="1">
    <location>
        <begin position="436"/>
        <end position="474"/>
    </location>
</feature>
<evidence type="ECO:0000313" key="3">
    <source>
        <dbReference type="Proteomes" id="UP000673552"/>
    </source>
</evidence>
<reference evidence="2 3" key="1">
    <citation type="submission" date="2021-03" db="EMBL/GenBank/DDBJ databases">
        <title>Leishmania (Mundinia) martiniquensis Genome sequencing and assembly.</title>
        <authorList>
            <person name="Almutairi H."/>
            <person name="Gatherer D."/>
        </authorList>
    </citation>
    <scope>NUCLEOTIDE SEQUENCE [LARGE SCALE GENOMIC DNA]</scope>
    <source>
        <strain evidence="2">LSCM1</strain>
    </source>
</reference>
<feature type="region of interest" description="Disordered" evidence="1">
    <location>
        <begin position="940"/>
        <end position="966"/>
    </location>
</feature>
<dbReference type="GeneID" id="92515901"/>
<protein>
    <submittedName>
        <fullName evidence="2">Uncharacterized protein</fullName>
    </submittedName>
</protein>
<feature type="region of interest" description="Disordered" evidence="1">
    <location>
        <begin position="568"/>
        <end position="597"/>
    </location>
</feature>
<feature type="compositionally biased region" description="Basic and acidic residues" evidence="1">
    <location>
        <begin position="288"/>
        <end position="306"/>
    </location>
</feature>
<dbReference type="Proteomes" id="UP000673552">
    <property type="component" value="Chromosome 13"/>
</dbReference>
<organism evidence="2 3">
    <name type="scientific">Leishmania martiniquensis</name>
    <dbReference type="NCBI Taxonomy" id="1580590"/>
    <lineage>
        <taxon>Eukaryota</taxon>
        <taxon>Discoba</taxon>
        <taxon>Euglenozoa</taxon>
        <taxon>Kinetoplastea</taxon>
        <taxon>Metakinetoplastina</taxon>
        <taxon>Trypanosomatida</taxon>
        <taxon>Trypanosomatidae</taxon>
        <taxon>Leishmaniinae</taxon>
        <taxon>Leishmania</taxon>
    </lineage>
</organism>
<dbReference type="EMBL" id="JAFEUZ010000013">
    <property type="protein sequence ID" value="KAG5484100.1"/>
    <property type="molecule type" value="Genomic_DNA"/>
</dbReference>
<feature type="compositionally biased region" description="Polar residues" evidence="1">
    <location>
        <begin position="95"/>
        <end position="117"/>
    </location>
</feature>
<feature type="compositionally biased region" description="Polar residues" evidence="1">
    <location>
        <begin position="1315"/>
        <end position="1329"/>
    </location>
</feature>
<dbReference type="KEGG" id="lmat:92515901"/>
<feature type="compositionally biased region" description="Low complexity" evidence="1">
    <location>
        <begin position="743"/>
        <end position="761"/>
    </location>
</feature>
<feature type="compositionally biased region" description="Low complexity" evidence="1">
    <location>
        <begin position="848"/>
        <end position="859"/>
    </location>
</feature>
<dbReference type="OrthoDB" id="267145at2759"/>
<feature type="region of interest" description="Disordered" evidence="1">
    <location>
        <begin position="1098"/>
        <end position="1125"/>
    </location>
</feature>
<feature type="region of interest" description="Disordered" evidence="1">
    <location>
        <begin position="383"/>
        <end position="409"/>
    </location>
</feature>
<feature type="compositionally biased region" description="Basic and acidic residues" evidence="1">
    <location>
        <begin position="762"/>
        <end position="775"/>
    </location>
</feature>
<sequence length="1467" mass="151664">MEDDAQEMGNRASSPPPLSSSSSKPAVTYGYRIEMGSPSEAPQPQESTVRSSSPLLSSGVLVRHAVSNCRSLAGSAFTNDGGEEQNGDKGKHRGSSTTAKSSSRGGETVATATTSPTPILADVPGSSSSAPSALSLLSHGGISAASSVYNVRSISPGSGSGQATGMLKSLPVFPPRVFRAAGIPPPSAEAAATTPETLVTPPAPGRLTMTVTGTGHTVTPLSSPAVGPTPAAATLSTSPEGIALSAQLTCFAIGGSRRRNSISVPTSPFPAEGDKAANSFTEDGVGSPDERWRVDPHHLAPSDHNSHAAPSAAGSANEAATRSPQNADQATEDDSAALNVHPTASTSASSAPPFSPSHAVRSLGASASSAAGVVTSAATVAHTPSSHNVPIPPSIPVASQGSKSTRNASNLSLSTDHVRNPLFIGQLPSPIVSPVATSAAGGGAGGSTSPANRGGAALSRRDSQSPSPSLRFATHDPYNASVIVATPLMSAVPRTTSFASHRSPSTTSTGLGIAHMRIWSASALASGNAVGGYGGVAAVDSGASFSYCAVANSDTMSVKSSMADVSRGTHDGIIPGPAGGGPSKLPSPSTGEHFLCSPQGPYGGYAVPQTARYAHDVPPARTSAPYCEVGESAAEAPHEGAYQQECEKTPPGQSSYGPHSAHPFQQHEEQGQHVQHPSTYVPPNEQQQPEHHHRQGLRKQHPPRPQYEPLWDEQHQHPPHPPPAQEAPGHYQSFEPMPRRHQQGYPCEYPQPCPEQQQHQNQQHERPCPHQREAYDYPEQSFDSSQQQHQQPQQNPYPQTPELHGLCAYQAYAELPQHRLHSMPPPQEQQYQPPQVLQSYMPQPHPPQMRALQPQRQQPPQQPHRTQRLGGERSSNAGATHHNWNGPRKRTAQDVLPGFFSVDTIQLGDQTHLVVDRNGVPHEHSEQPQSTAEASNGAALLTGGSSMDYTPPPCRTSHEGYGPSAALELDNTGRSPALTAMPFPPVGRRQPQQLSRSFSVYYDATPAHGTLGDYNSGSRARAESAAAVPRTSSFGSDDDEAVLMHGGAMHSSQPPRAARHIGSASVMTVGGMMVAQPPRMEAPAVSRASNPRAGYAMTYRGGSSGEGNTNMSGGTGSGSSGPSNKSVLLNNGSGCMANVEAIESGSCSSANGGGGAPGMTHVYNVDSSIDVCGSPGAPGSTSPSAGLNAQVGVRSGGGYTSASVTTPTVIYGAYPHYPSMCNYAMGSTGVHVSQPARRTTSSATAMSSSQDGPNECRPTSSAPFAPPLPRSAGAMEGRGGVKGRPSHGQGAIIHASLSTQQHPHRHPSARGSAADESQTMSGGEESSSPHIALPNRCRFSIPSMNQPNDYGGMQFPQQQQQYGIAGEGSNSNIGGTPANAARGTGAMGCTTGHGASVSGAPLQDQDAGRAATALMLCPSEGPLIEPSRGASEKAEVVKGAARAMEPNTPTSGTGVPATQRRRRPHKK</sequence>
<feature type="region of interest" description="Disordered" evidence="1">
    <location>
        <begin position="630"/>
        <end position="802"/>
    </location>
</feature>
<proteinExistence type="predicted"/>
<dbReference type="RefSeq" id="XP_067180340.1">
    <property type="nucleotide sequence ID" value="XM_067323389.1"/>
</dbReference>
<feature type="region of interest" description="Disordered" evidence="1">
    <location>
        <begin position="1438"/>
        <end position="1467"/>
    </location>
</feature>
<evidence type="ECO:0000313" key="2">
    <source>
        <dbReference type="EMBL" id="KAG5484100.1"/>
    </source>
</evidence>
<feature type="compositionally biased region" description="Low complexity" evidence="1">
    <location>
        <begin position="1236"/>
        <end position="1249"/>
    </location>
</feature>
<name>A0A836KVA0_9TRYP</name>
<accession>A0A836KVA0</accession>
<feature type="region of interest" description="Disordered" evidence="1">
    <location>
        <begin position="837"/>
        <end position="890"/>
    </location>
</feature>
<feature type="compositionally biased region" description="Low complexity" evidence="1">
    <location>
        <begin position="780"/>
        <end position="797"/>
    </location>
</feature>
<evidence type="ECO:0000256" key="1">
    <source>
        <dbReference type="SAM" id="MobiDB-lite"/>
    </source>
</evidence>
<feature type="region of interest" description="Disordered" evidence="1">
    <location>
        <begin position="74"/>
        <end position="132"/>
    </location>
</feature>